<dbReference type="PROSITE" id="PS51503">
    <property type="entry name" value="HIG1"/>
    <property type="match status" value="1"/>
</dbReference>
<keyword evidence="7" id="KW-0496">Mitochondrion</keyword>
<dbReference type="AlphaFoldDB" id="A0A139IAX8"/>
<dbReference type="GO" id="GO:0097250">
    <property type="term" value="P:mitochondrial respirasome assembly"/>
    <property type="evidence" value="ECO:0007669"/>
    <property type="project" value="TreeGrafter"/>
</dbReference>
<keyword evidence="9" id="KW-0175">Coiled coil</keyword>
<keyword evidence="5 11" id="KW-0812">Transmembrane</keyword>
<keyword evidence="8 11" id="KW-0472">Membrane</keyword>
<dbReference type="InterPro" id="IPR007667">
    <property type="entry name" value="Hypoxia_induced_domain"/>
</dbReference>
<evidence type="ECO:0000256" key="6">
    <source>
        <dbReference type="ARBA" id="ARBA00022989"/>
    </source>
</evidence>
<evidence type="ECO:0000256" key="1">
    <source>
        <dbReference type="ARBA" id="ARBA00002584"/>
    </source>
</evidence>
<evidence type="ECO:0000256" key="10">
    <source>
        <dbReference type="SAM" id="MobiDB-lite"/>
    </source>
</evidence>
<dbReference type="InterPro" id="IPR050355">
    <property type="entry name" value="RCF1"/>
</dbReference>
<evidence type="ECO:0000259" key="12">
    <source>
        <dbReference type="PROSITE" id="PS51503"/>
    </source>
</evidence>
<evidence type="ECO:0000256" key="2">
    <source>
        <dbReference type="ARBA" id="ARBA00004325"/>
    </source>
</evidence>
<evidence type="ECO:0000256" key="11">
    <source>
        <dbReference type="SAM" id="Phobius"/>
    </source>
</evidence>
<evidence type="ECO:0000256" key="7">
    <source>
        <dbReference type="ARBA" id="ARBA00023128"/>
    </source>
</evidence>
<feature type="compositionally biased region" description="Basic and acidic residues" evidence="10">
    <location>
        <begin position="145"/>
        <end position="167"/>
    </location>
</feature>
<comment type="function">
    <text evidence="1">Cytochrome c oxidase subunit which plays a role in assembly of respiratory supercomplexes.</text>
</comment>
<dbReference type="Gene3D" id="6.10.140.1320">
    <property type="match status" value="1"/>
</dbReference>
<dbReference type="Proteomes" id="UP000073492">
    <property type="component" value="Unassembled WGS sequence"/>
</dbReference>
<keyword evidence="14" id="KW-1185">Reference proteome</keyword>
<dbReference type="GO" id="GO:0031966">
    <property type="term" value="C:mitochondrial membrane"/>
    <property type="evidence" value="ECO:0007669"/>
    <property type="project" value="UniProtKB-SubCell"/>
</dbReference>
<dbReference type="Pfam" id="PF04588">
    <property type="entry name" value="HIG_1_N"/>
    <property type="match status" value="1"/>
</dbReference>
<evidence type="ECO:0000256" key="3">
    <source>
        <dbReference type="ARBA" id="ARBA00009366"/>
    </source>
</evidence>
<accession>A0A139IAX8</accession>
<comment type="similarity">
    <text evidence="3">Belongs to the RCF1 family.</text>
</comment>
<comment type="caution">
    <text evidence="13">The sequence shown here is derived from an EMBL/GenBank/DDBJ whole genome shotgun (WGS) entry which is preliminary data.</text>
</comment>
<feature type="domain" description="HIG1" evidence="12">
    <location>
        <begin position="12"/>
        <end position="103"/>
    </location>
</feature>
<dbReference type="PANTHER" id="PTHR12297:SF3">
    <property type="entry name" value="HIG1 DOMAIN FAMILY MEMBER 1A"/>
    <property type="match status" value="1"/>
</dbReference>
<dbReference type="STRING" id="113226.A0A139IAX8"/>
<comment type="subcellular location">
    <subcellularLocation>
        <location evidence="2">Mitochondrion membrane</location>
    </subcellularLocation>
</comment>
<evidence type="ECO:0000313" key="14">
    <source>
        <dbReference type="Proteomes" id="UP000073492"/>
    </source>
</evidence>
<dbReference type="PANTHER" id="PTHR12297">
    <property type="entry name" value="HYPOXIA-INDUCBILE GENE 1 HIG1 -RELATED"/>
    <property type="match status" value="1"/>
</dbReference>
<organism evidence="13 14">
    <name type="scientific">Pseudocercospora musae</name>
    <dbReference type="NCBI Taxonomy" id="113226"/>
    <lineage>
        <taxon>Eukaryota</taxon>
        <taxon>Fungi</taxon>
        <taxon>Dikarya</taxon>
        <taxon>Ascomycota</taxon>
        <taxon>Pezizomycotina</taxon>
        <taxon>Dothideomycetes</taxon>
        <taxon>Dothideomycetidae</taxon>
        <taxon>Mycosphaerellales</taxon>
        <taxon>Mycosphaerellaceae</taxon>
        <taxon>Pseudocercospora</taxon>
    </lineage>
</organism>
<sequence>MSVPGNINTAPPPSSFDENNDFYEESRWAKMKRRLLEEPLIPLGCALTCWALYEATRSIRAGDKHKTNRMFRRRIYAQGFTILAMIAGSAYWEGDRAKRKQYDGLVEEKQKKERHEAWLRELEIRDEEEQELRKLRNKLMKARTAEKQDFNQEERKILEEKQRKDSGQEGGGFGSIRSALEVSESRRAKSILDSAMDLWRNSRFAAFDSAKMYLATALALIAAAAAAALPSSTELGTRPSKFYTLFAKKDGDLGHGAPLYTIRNGTYPEVLFVTGQKHSGHSAQVFWASTPAGPSLALDHNTTAYGLFAFDQPAAAGRTNPVRATPGYGQEGWWQGPNGHVAHSLSGESDFFLCKAEIENGRGHDHDETMLSYGMDRDDDHAPKHCEFVQLHLVAK</sequence>
<comment type="subunit">
    <text evidence="4">Associates with the respiratory chain complex III/complex IV supercomplex.</text>
</comment>
<dbReference type="OrthoDB" id="6604018at2759"/>
<proteinExistence type="inferred from homology"/>
<name>A0A139IAX8_9PEZI</name>
<evidence type="ECO:0000313" key="13">
    <source>
        <dbReference type="EMBL" id="KXT11702.1"/>
    </source>
</evidence>
<feature type="transmembrane region" description="Helical" evidence="11">
    <location>
        <begin position="73"/>
        <end position="92"/>
    </location>
</feature>
<gene>
    <name evidence="13" type="ORF">AC579_6983</name>
</gene>
<feature type="region of interest" description="Disordered" evidence="10">
    <location>
        <begin position="145"/>
        <end position="175"/>
    </location>
</feature>
<keyword evidence="6 11" id="KW-1133">Transmembrane helix</keyword>
<evidence type="ECO:0000256" key="4">
    <source>
        <dbReference type="ARBA" id="ARBA00011565"/>
    </source>
</evidence>
<evidence type="ECO:0000256" key="9">
    <source>
        <dbReference type="SAM" id="Coils"/>
    </source>
</evidence>
<feature type="coiled-coil region" evidence="9">
    <location>
        <begin position="105"/>
        <end position="145"/>
    </location>
</feature>
<reference evidence="13 14" key="1">
    <citation type="submission" date="2015-07" db="EMBL/GenBank/DDBJ databases">
        <title>Comparative genomics of the Sigatoka disease complex on banana suggests a link between parallel evolutionary changes in Pseudocercospora fijiensis and Pseudocercospora eumusae and increased virulence on the banana host.</title>
        <authorList>
            <person name="Chang T.-C."/>
            <person name="Salvucci A."/>
            <person name="Crous P.W."/>
            <person name="Stergiopoulos I."/>
        </authorList>
    </citation>
    <scope>NUCLEOTIDE SEQUENCE [LARGE SCALE GENOMIC DNA]</scope>
    <source>
        <strain evidence="13 14">CBS 116634</strain>
    </source>
</reference>
<protein>
    <recommendedName>
        <fullName evidence="12">HIG1 domain-containing protein</fullName>
    </recommendedName>
</protein>
<dbReference type="EMBL" id="LFZO01000185">
    <property type="protein sequence ID" value="KXT11702.1"/>
    <property type="molecule type" value="Genomic_DNA"/>
</dbReference>
<evidence type="ECO:0000256" key="8">
    <source>
        <dbReference type="ARBA" id="ARBA00023136"/>
    </source>
</evidence>
<evidence type="ECO:0000256" key="5">
    <source>
        <dbReference type="ARBA" id="ARBA00022692"/>
    </source>
</evidence>